<accession>Q9TX95</accession>
<sequence length="36" mass="4161">HHFTLEGSLESLLKLLGQEIVDLLKMKDKKIKKTLI</sequence>
<name>Q9TX95_TOXCA</name>
<organism>
    <name type="scientific">Toxocara canis</name>
    <name type="common">Canine roundworm</name>
    <dbReference type="NCBI Taxonomy" id="6265"/>
    <lineage>
        <taxon>Eukaryota</taxon>
        <taxon>Metazoa</taxon>
        <taxon>Ecdysozoa</taxon>
        <taxon>Nematoda</taxon>
        <taxon>Chromadorea</taxon>
        <taxon>Rhabditida</taxon>
        <taxon>Spirurina</taxon>
        <taxon>Ascaridomorpha</taxon>
        <taxon>Ascaridoidea</taxon>
        <taxon>Toxocaridae</taxon>
        <taxon>Toxocara</taxon>
    </lineage>
</organism>
<dbReference type="PIR" id="B49139">
    <property type="entry name" value="B49139"/>
</dbReference>
<proteinExistence type="predicted"/>
<protein>
    <submittedName>
        <fullName>Allergen TBA-1</fullName>
    </submittedName>
</protein>
<reference key="1">
    <citation type="journal article" date="1993" name="Clin. Exp. Immunol.">
        <title>The ABA-1 allergen of the nematode Ascaris suum: epitope stability, mass spectrometry, and N-terminal sequence comparison with its homologue in Toxocara canis.</title>
        <authorList>
            <person name="Christie J.F."/>
            <person name="Dunbar B."/>
            <person name="Kennedy M.W."/>
        </authorList>
    </citation>
    <scope>NUCLEOTIDE SEQUENCE</scope>
</reference>
<dbReference type="AlphaFoldDB" id="Q9TX95"/>